<gene>
    <name evidence="1" type="ORF">BDN71DRAFT_1391419</name>
</gene>
<comment type="caution">
    <text evidence="1">The sequence shown here is derived from an EMBL/GenBank/DDBJ whole genome shotgun (WGS) entry which is preliminary data.</text>
</comment>
<dbReference type="OrthoDB" id="2728078at2759"/>
<evidence type="ECO:0000313" key="1">
    <source>
        <dbReference type="EMBL" id="KAF9495487.1"/>
    </source>
</evidence>
<reference evidence="1" key="1">
    <citation type="submission" date="2020-11" db="EMBL/GenBank/DDBJ databases">
        <authorList>
            <consortium name="DOE Joint Genome Institute"/>
            <person name="Ahrendt S."/>
            <person name="Riley R."/>
            <person name="Andreopoulos W."/>
            <person name="Labutti K."/>
            <person name="Pangilinan J."/>
            <person name="Ruiz-Duenas F.J."/>
            <person name="Barrasa J.M."/>
            <person name="Sanchez-Garcia M."/>
            <person name="Camarero S."/>
            <person name="Miyauchi S."/>
            <person name="Serrano A."/>
            <person name="Linde D."/>
            <person name="Babiker R."/>
            <person name="Drula E."/>
            <person name="Ayuso-Fernandez I."/>
            <person name="Pacheco R."/>
            <person name="Padilla G."/>
            <person name="Ferreira P."/>
            <person name="Barriuso J."/>
            <person name="Kellner H."/>
            <person name="Castanera R."/>
            <person name="Alfaro M."/>
            <person name="Ramirez L."/>
            <person name="Pisabarro A.G."/>
            <person name="Kuo A."/>
            <person name="Tritt A."/>
            <person name="Lipzen A."/>
            <person name="He G."/>
            <person name="Yan M."/>
            <person name="Ng V."/>
            <person name="Cullen D."/>
            <person name="Martin F."/>
            <person name="Rosso M.-N."/>
            <person name="Henrissat B."/>
            <person name="Hibbett D."/>
            <person name="Martinez A.T."/>
            <person name="Grigoriev I.V."/>
        </authorList>
    </citation>
    <scope>NUCLEOTIDE SEQUENCE</scope>
    <source>
        <strain evidence="1">ATCC 90797</strain>
    </source>
</reference>
<keyword evidence="2" id="KW-1185">Reference proteome</keyword>
<name>A0A9P6D8Q8_PLEER</name>
<organism evidence="1 2">
    <name type="scientific">Pleurotus eryngii</name>
    <name type="common">Boletus of the steppes</name>
    <dbReference type="NCBI Taxonomy" id="5323"/>
    <lineage>
        <taxon>Eukaryota</taxon>
        <taxon>Fungi</taxon>
        <taxon>Dikarya</taxon>
        <taxon>Basidiomycota</taxon>
        <taxon>Agaricomycotina</taxon>
        <taxon>Agaricomycetes</taxon>
        <taxon>Agaricomycetidae</taxon>
        <taxon>Agaricales</taxon>
        <taxon>Pleurotineae</taxon>
        <taxon>Pleurotaceae</taxon>
        <taxon>Pleurotus</taxon>
    </lineage>
</organism>
<evidence type="ECO:0000313" key="2">
    <source>
        <dbReference type="Proteomes" id="UP000807025"/>
    </source>
</evidence>
<accession>A0A9P6D8Q8</accession>
<dbReference type="AlphaFoldDB" id="A0A9P6D8Q8"/>
<protein>
    <submittedName>
        <fullName evidence="1">Uncharacterized protein</fullName>
    </submittedName>
</protein>
<dbReference type="Proteomes" id="UP000807025">
    <property type="component" value="Unassembled WGS sequence"/>
</dbReference>
<sequence length="210" mass="23419">ELKSMVSTVLKYRVRLEAISLLWGALEDMPIWFHARENTRLRKVATSSASICLRNKHGVKTVGNVVTATNCLDPEHRKSKKCKCQRCKGARDNYKCTHPNSCFRRAQQLLNVLPAKWDSRRGNNQVPDAQGNKVPQAEWQTFNKNPAKVDDIQDAFHIFTEGDTSDKPAQEEVINTPHEITNVATDGSRLGVLTTNVSAGAGIYYGPNDA</sequence>
<dbReference type="EMBL" id="MU154561">
    <property type="protein sequence ID" value="KAF9495487.1"/>
    <property type="molecule type" value="Genomic_DNA"/>
</dbReference>
<proteinExistence type="predicted"/>
<feature type="non-terminal residue" evidence="1">
    <location>
        <position position="1"/>
    </location>
</feature>